<feature type="compositionally biased region" description="Basic residues" evidence="4">
    <location>
        <begin position="68"/>
        <end position="77"/>
    </location>
</feature>
<dbReference type="InterPro" id="IPR036895">
    <property type="entry name" value="Uracil-DNA_glycosylase-like_sf"/>
</dbReference>
<reference evidence="6 7" key="1">
    <citation type="submission" date="2024-02" db="EMBL/GenBank/DDBJ databases">
        <title>Discinaceae phylogenomics.</title>
        <authorList>
            <person name="Dirks A.C."/>
            <person name="James T.Y."/>
        </authorList>
    </citation>
    <scope>NUCLEOTIDE SEQUENCE [LARGE SCALE GENOMIC DNA]</scope>
    <source>
        <strain evidence="6 7">ACD0624</strain>
    </source>
</reference>
<protein>
    <submittedName>
        <fullName evidence="6">Uracil DNA N-glycosylase Thp1</fullName>
        <ecNumber evidence="6">3.2.2.29</ecNumber>
    </submittedName>
</protein>
<proteinExistence type="predicted"/>
<evidence type="ECO:0000313" key="7">
    <source>
        <dbReference type="Proteomes" id="UP001447188"/>
    </source>
</evidence>
<dbReference type="Pfam" id="PF03167">
    <property type="entry name" value="UDG"/>
    <property type="match status" value="1"/>
</dbReference>
<dbReference type="PANTHER" id="PTHR12159">
    <property type="entry name" value="G/T AND G/U MISMATCH-SPECIFIC DNA GLYCOSYLASE"/>
    <property type="match status" value="1"/>
</dbReference>
<comment type="caution">
    <text evidence="6">The sequence shown here is derived from an EMBL/GenBank/DDBJ whole genome shotgun (WGS) entry which is preliminary data.</text>
</comment>
<evidence type="ECO:0000256" key="4">
    <source>
        <dbReference type="SAM" id="MobiDB-lite"/>
    </source>
</evidence>
<feature type="domain" description="Uracil-DNA glycosylase-like" evidence="5">
    <location>
        <begin position="98"/>
        <end position="265"/>
    </location>
</feature>
<dbReference type="EC" id="3.2.2.29" evidence="6"/>
<name>A0ABR3GAT8_9PEZI</name>
<sequence length="286" mass="31729">MIEKAEEEEQNTLKPPPSFNGALSKFIFSAPLDKTRNTSGITTQPPASSRNQAPKREPEDKSVPTTTKSRKRKRKHTGYAPPSTYAHLSAIPDALSRNLICVFVGFNPGLATAIAGHTFASPTNSFWRLLHSSGCTPDRQLPPSMDQSLPALYSLGHTNLVSRPSRSAAELSKEEMVEAVPELEEKIRRWQPDAVCLVGKAIWEVIWRSKTGRVVKKGDFDWGWQDIRFAGGNGREGCRVFVVPSTSGLVAGYSPEFKRAIWKELGNWVQERRKERGNDAKECPAA</sequence>
<evidence type="ECO:0000259" key="5">
    <source>
        <dbReference type="Pfam" id="PF03167"/>
    </source>
</evidence>
<dbReference type="SUPFAM" id="SSF52141">
    <property type="entry name" value="Uracil-DNA glycosylase-like"/>
    <property type="match status" value="1"/>
</dbReference>
<dbReference type="CDD" id="cd10028">
    <property type="entry name" value="UDG-F2_TDG_MUG"/>
    <property type="match status" value="1"/>
</dbReference>
<organism evidence="6 7">
    <name type="scientific">Discina gigas</name>
    <dbReference type="NCBI Taxonomy" id="1032678"/>
    <lineage>
        <taxon>Eukaryota</taxon>
        <taxon>Fungi</taxon>
        <taxon>Dikarya</taxon>
        <taxon>Ascomycota</taxon>
        <taxon>Pezizomycotina</taxon>
        <taxon>Pezizomycetes</taxon>
        <taxon>Pezizales</taxon>
        <taxon>Discinaceae</taxon>
        <taxon>Discina</taxon>
    </lineage>
</organism>
<dbReference type="Proteomes" id="UP001447188">
    <property type="component" value="Unassembled WGS sequence"/>
</dbReference>
<dbReference type="EMBL" id="JBBBZM010000138">
    <property type="protein sequence ID" value="KAL0633069.1"/>
    <property type="molecule type" value="Genomic_DNA"/>
</dbReference>
<feature type="region of interest" description="Disordered" evidence="4">
    <location>
        <begin position="1"/>
        <end position="85"/>
    </location>
</feature>
<keyword evidence="2 6" id="KW-0378">Hydrolase</keyword>
<evidence type="ECO:0000256" key="3">
    <source>
        <dbReference type="ARBA" id="ARBA00023204"/>
    </source>
</evidence>
<keyword evidence="1" id="KW-0227">DNA damage</keyword>
<accession>A0ABR3GAT8</accession>
<evidence type="ECO:0000256" key="1">
    <source>
        <dbReference type="ARBA" id="ARBA00022763"/>
    </source>
</evidence>
<dbReference type="InterPro" id="IPR005122">
    <property type="entry name" value="Uracil-DNA_glycosylase-like"/>
</dbReference>
<evidence type="ECO:0000313" key="6">
    <source>
        <dbReference type="EMBL" id="KAL0633069.1"/>
    </source>
</evidence>
<dbReference type="GO" id="GO:0141016">
    <property type="term" value="F:G/T mismatch-specific thymine-DNA glycosylase activity"/>
    <property type="evidence" value="ECO:0007669"/>
    <property type="project" value="UniProtKB-EC"/>
</dbReference>
<evidence type="ECO:0000256" key="2">
    <source>
        <dbReference type="ARBA" id="ARBA00022801"/>
    </source>
</evidence>
<keyword evidence="3" id="KW-0234">DNA repair</keyword>
<dbReference type="InterPro" id="IPR015637">
    <property type="entry name" value="MUG/TDG"/>
</dbReference>
<dbReference type="PANTHER" id="PTHR12159:SF9">
    <property type="entry name" value="G_T MISMATCH-SPECIFIC THYMINE DNA GLYCOSYLASE"/>
    <property type="match status" value="1"/>
</dbReference>
<feature type="compositionally biased region" description="Polar residues" evidence="4">
    <location>
        <begin position="37"/>
        <end position="52"/>
    </location>
</feature>
<dbReference type="Gene3D" id="3.40.470.10">
    <property type="entry name" value="Uracil-DNA glycosylase-like domain"/>
    <property type="match status" value="1"/>
</dbReference>
<feature type="compositionally biased region" description="Acidic residues" evidence="4">
    <location>
        <begin position="1"/>
        <end position="10"/>
    </location>
</feature>
<keyword evidence="7" id="KW-1185">Reference proteome</keyword>
<keyword evidence="6" id="KW-0326">Glycosidase</keyword>
<gene>
    <name evidence="6" type="primary">thp1_2</name>
    <name evidence="6" type="ORF">Q9L58_008025</name>
</gene>